<evidence type="ECO:0000256" key="2">
    <source>
        <dbReference type="ARBA" id="ARBA00022692"/>
    </source>
</evidence>
<dbReference type="GO" id="GO:0006935">
    <property type="term" value="P:chemotaxis"/>
    <property type="evidence" value="ECO:0007669"/>
    <property type="project" value="InterPro"/>
</dbReference>
<dbReference type="InterPro" id="IPR004090">
    <property type="entry name" value="Chemotax_Me-accpt_rcpt"/>
</dbReference>
<dbReference type="SMART" id="SM00304">
    <property type="entry name" value="HAMP"/>
    <property type="match status" value="1"/>
</dbReference>
<dbReference type="EMBL" id="QQOH01000003">
    <property type="protein sequence ID" value="RDE19726.1"/>
    <property type="molecule type" value="Genomic_DNA"/>
</dbReference>
<evidence type="ECO:0000256" key="8">
    <source>
        <dbReference type="SAM" id="Phobius"/>
    </source>
</evidence>
<dbReference type="Proteomes" id="UP000253769">
    <property type="component" value="Unassembled WGS sequence"/>
</dbReference>
<dbReference type="CDD" id="cd06225">
    <property type="entry name" value="HAMP"/>
    <property type="match status" value="1"/>
</dbReference>
<protein>
    <submittedName>
        <fullName evidence="11">Methyl-accepting chemotaxis protein</fullName>
    </submittedName>
</protein>
<feature type="transmembrane region" description="Helical" evidence="8">
    <location>
        <begin position="195"/>
        <end position="217"/>
    </location>
</feature>
<evidence type="ECO:0000256" key="5">
    <source>
        <dbReference type="ARBA" id="ARBA00023224"/>
    </source>
</evidence>
<dbReference type="CDD" id="cd11386">
    <property type="entry name" value="MCP_signal"/>
    <property type="match status" value="1"/>
</dbReference>
<comment type="similarity">
    <text evidence="6">Belongs to the methyl-accepting chemotaxis (MCP) protein family.</text>
</comment>
<dbReference type="PRINTS" id="PR00260">
    <property type="entry name" value="CHEMTRNSDUCR"/>
</dbReference>
<sequence>MTIKRILQLTILSIAVSLIITALLVMQLLNNQVALYDASERQQESTSFILHNMASNDLLIRSLREYAYTANPQALDEYNQRAAMFTGEAPWPTGKTLAEADYIRQLGFGEIGDRVLAKIETIAAPVWDAEEQALALMEQAGDDPARRQQAMQLLHSADYIKYARLQSEPLEELGQHIFSTNKQNMEGLFEDSQSYVTAIVGFVLLSLLLLLAAFFYLQFKVIRPIGEVVDLTEQVAEGDFRVRSDLKGSNEMGRFGLSMNAMLQKINLLIANIGDSGSRINQVSDELTRMVAGAKLQADQQQLDVEQVATAATQMSHTTQEVATNCADAAAAARDTASTTSDGQRVVEETIHTINQLSTRLNDSSDSIQQLETHTERVANVVNVIQGIAEQTNLLALNAAIEAARAGEQGRGFAVVADEVRTLAQRTHSSTEEIKTTIEQLISGTHRAVSLMEESNHVVGDVVVKADSAGAALEAIFASVNVIQDMNNQIATATEEQTSVVDEISGILEKIREFSRGSLQDAERAESAADNLRQVVQGQTQMLQGLKT</sequence>
<dbReference type="RefSeq" id="WP_114696071.1">
    <property type="nucleotide sequence ID" value="NZ_QQOH01000003.1"/>
</dbReference>
<dbReference type="PROSITE" id="PS50885">
    <property type="entry name" value="HAMP"/>
    <property type="match status" value="1"/>
</dbReference>
<dbReference type="FunFam" id="1.10.287.950:FF:000001">
    <property type="entry name" value="Methyl-accepting chemotaxis sensory transducer"/>
    <property type="match status" value="1"/>
</dbReference>
<evidence type="ECO:0000256" key="4">
    <source>
        <dbReference type="ARBA" id="ARBA00023136"/>
    </source>
</evidence>
<dbReference type="GO" id="GO:0016020">
    <property type="term" value="C:membrane"/>
    <property type="evidence" value="ECO:0007669"/>
    <property type="project" value="UniProtKB-SubCell"/>
</dbReference>
<dbReference type="Pfam" id="PF00672">
    <property type="entry name" value="HAMP"/>
    <property type="match status" value="1"/>
</dbReference>
<reference evidence="11 12" key="1">
    <citation type="submission" date="2018-07" db="EMBL/GenBank/DDBJ databases">
        <title>Motiliproteus coralliicola sp. nov., a bacterium isolated from Coral.</title>
        <authorList>
            <person name="Wang G."/>
        </authorList>
    </citation>
    <scope>NUCLEOTIDE SEQUENCE [LARGE SCALE GENOMIC DNA]</scope>
    <source>
        <strain evidence="11 12">C34</strain>
    </source>
</reference>
<evidence type="ECO:0000256" key="1">
    <source>
        <dbReference type="ARBA" id="ARBA00004141"/>
    </source>
</evidence>
<dbReference type="Pfam" id="PF00015">
    <property type="entry name" value="MCPsignal"/>
    <property type="match status" value="1"/>
</dbReference>
<keyword evidence="4 8" id="KW-0472">Membrane</keyword>
<dbReference type="PANTHER" id="PTHR32089:SF119">
    <property type="entry name" value="METHYL-ACCEPTING CHEMOTAXIS PROTEIN CTPL"/>
    <property type="match status" value="1"/>
</dbReference>
<keyword evidence="2 8" id="KW-0812">Transmembrane</keyword>
<dbReference type="SUPFAM" id="SSF58104">
    <property type="entry name" value="Methyl-accepting chemotaxis protein (MCP) signaling domain"/>
    <property type="match status" value="1"/>
</dbReference>
<dbReference type="GO" id="GO:0007165">
    <property type="term" value="P:signal transduction"/>
    <property type="evidence" value="ECO:0007669"/>
    <property type="project" value="UniProtKB-KW"/>
</dbReference>
<name>A0A369WGI8_9GAMM</name>
<dbReference type="GO" id="GO:0004888">
    <property type="term" value="F:transmembrane signaling receptor activity"/>
    <property type="evidence" value="ECO:0007669"/>
    <property type="project" value="InterPro"/>
</dbReference>
<organism evidence="11 12">
    <name type="scientific">Motiliproteus coralliicola</name>
    <dbReference type="NCBI Taxonomy" id="2283196"/>
    <lineage>
        <taxon>Bacteria</taxon>
        <taxon>Pseudomonadati</taxon>
        <taxon>Pseudomonadota</taxon>
        <taxon>Gammaproteobacteria</taxon>
        <taxon>Oceanospirillales</taxon>
        <taxon>Oceanospirillaceae</taxon>
        <taxon>Motiliproteus</taxon>
    </lineage>
</organism>
<dbReference type="PROSITE" id="PS50111">
    <property type="entry name" value="CHEMOTAXIS_TRANSDUC_2"/>
    <property type="match status" value="1"/>
</dbReference>
<dbReference type="OrthoDB" id="5693655at2"/>
<evidence type="ECO:0000256" key="7">
    <source>
        <dbReference type="PROSITE-ProRule" id="PRU00284"/>
    </source>
</evidence>
<keyword evidence="12" id="KW-1185">Reference proteome</keyword>
<evidence type="ECO:0000259" key="10">
    <source>
        <dbReference type="PROSITE" id="PS50885"/>
    </source>
</evidence>
<comment type="subcellular location">
    <subcellularLocation>
        <location evidence="1">Membrane</location>
        <topology evidence="1">Multi-pass membrane protein</topology>
    </subcellularLocation>
</comment>
<evidence type="ECO:0000256" key="6">
    <source>
        <dbReference type="ARBA" id="ARBA00029447"/>
    </source>
</evidence>
<dbReference type="AlphaFoldDB" id="A0A369WGI8"/>
<evidence type="ECO:0000313" key="12">
    <source>
        <dbReference type="Proteomes" id="UP000253769"/>
    </source>
</evidence>
<dbReference type="PANTHER" id="PTHR32089">
    <property type="entry name" value="METHYL-ACCEPTING CHEMOTAXIS PROTEIN MCPB"/>
    <property type="match status" value="1"/>
</dbReference>
<dbReference type="InterPro" id="IPR003660">
    <property type="entry name" value="HAMP_dom"/>
</dbReference>
<dbReference type="SMART" id="SM00283">
    <property type="entry name" value="MA"/>
    <property type="match status" value="1"/>
</dbReference>
<proteinExistence type="inferred from homology"/>
<dbReference type="Gene3D" id="1.10.287.950">
    <property type="entry name" value="Methyl-accepting chemotaxis protein"/>
    <property type="match status" value="1"/>
</dbReference>
<feature type="transmembrane region" description="Helical" evidence="8">
    <location>
        <begin position="6"/>
        <end position="26"/>
    </location>
</feature>
<evidence type="ECO:0000313" key="11">
    <source>
        <dbReference type="EMBL" id="RDE19726.1"/>
    </source>
</evidence>
<accession>A0A369WGI8</accession>
<evidence type="ECO:0000259" key="9">
    <source>
        <dbReference type="PROSITE" id="PS50111"/>
    </source>
</evidence>
<feature type="domain" description="HAMP" evidence="10">
    <location>
        <begin position="219"/>
        <end position="271"/>
    </location>
</feature>
<feature type="domain" description="Methyl-accepting transducer" evidence="9">
    <location>
        <begin position="276"/>
        <end position="512"/>
    </location>
</feature>
<gene>
    <name evidence="11" type="ORF">DV711_12665</name>
</gene>
<keyword evidence="5 7" id="KW-0807">Transducer</keyword>
<comment type="caution">
    <text evidence="11">The sequence shown here is derived from an EMBL/GenBank/DDBJ whole genome shotgun (WGS) entry which is preliminary data.</text>
</comment>
<keyword evidence="3 8" id="KW-1133">Transmembrane helix</keyword>
<dbReference type="InterPro" id="IPR004089">
    <property type="entry name" value="MCPsignal_dom"/>
</dbReference>
<evidence type="ECO:0000256" key="3">
    <source>
        <dbReference type="ARBA" id="ARBA00022989"/>
    </source>
</evidence>